<protein>
    <recommendedName>
        <fullName evidence="4">SMP domain-containing protein</fullName>
    </recommendedName>
</protein>
<evidence type="ECO:0000256" key="1">
    <source>
        <dbReference type="ARBA" id="ARBA00010733"/>
    </source>
</evidence>
<dbReference type="Proteomes" id="UP001141552">
    <property type="component" value="Unassembled WGS sequence"/>
</dbReference>
<accession>A0A9Q0JP16</accession>
<dbReference type="PANTHER" id="PTHR31174:SF31">
    <property type="entry name" value="LATE EMBRYOGENESIS ABUNDANT PROTEIN 3"/>
    <property type="match status" value="1"/>
</dbReference>
<keyword evidence="7" id="KW-1185">Reference proteome</keyword>
<feature type="domain" description="SMP" evidence="4">
    <location>
        <begin position="199"/>
        <end position="257"/>
    </location>
</feature>
<dbReference type="InterPro" id="IPR007011">
    <property type="entry name" value="LEA_SMP_dom"/>
</dbReference>
<feature type="domain" description="SMP" evidence="4">
    <location>
        <begin position="133"/>
        <end position="192"/>
    </location>
</feature>
<reference evidence="6" key="1">
    <citation type="submission" date="2022-02" db="EMBL/GenBank/DDBJ databases">
        <authorList>
            <person name="Henning P.M."/>
            <person name="McCubbin A.G."/>
            <person name="Shore J.S."/>
        </authorList>
    </citation>
    <scope>NUCLEOTIDE SEQUENCE</scope>
    <source>
        <strain evidence="6">F60SS</strain>
        <tissue evidence="6">Leaves</tissue>
    </source>
</reference>
<keyword evidence="2" id="KW-0677">Repeat</keyword>
<dbReference type="Pfam" id="PF04927">
    <property type="entry name" value="SMP"/>
    <property type="match status" value="3"/>
</dbReference>
<dbReference type="OrthoDB" id="2014755at2759"/>
<gene>
    <name evidence="5" type="ORF">Tsubulata_016151</name>
    <name evidence="6" type="ORF">Tsubulata_048992</name>
</gene>
<dbReference type="AlphaFoldDB" id="A0A9Q0JP16"/>
<feature type="compositionally biased region" description="Polar residues" evidence="3">
    <location>
        <begin position="81"/>
        <end position="92"/>
    </location>
</feature>
<reference evidence="6" key="2">
    <citation type="journal article" date="2023" name="Plants (Basel)">
        <title>Annotation of the Turnera subulata (Passifloraceae) Draft Genome Reveals the S-Locus Evolved after the Divergence of Turneroideae from Passifloroideae in a Stepwise Manner.</title>
        <authorList>
            <person name="Henning P.M."/>
            <person name="Roalson E.H."/>
            <person name="Mir W."/>
            <person name="McCubbin A.G."/>
            <person name="Shore J.S."/>
        </authorList>
    </citation>
    <scope>NUCLEOTIDE SEQUENCE</scope>
    <source>
        <strain evidence="6">F60SS</strain>
    </source>
</reference>
<evidence type="ECO:0000256" key="3">
    <source>
        <dbReference type="SAM" id="MobiDB-lite"/>
    </source>
</evidence>
<feature type="region of interest" description="Disordered" evidence="3">
    <location>
        <begin position="1"/>
        <end position="95"/>
    </location>
</feature>
<evidence type="ECO:0000256" key="2">
    <source>
        <dbReference type="ARBA" id="ARBA00022737"/>
    </source>
</evidence>
<evidence type="ECO:0000259" key="4">
    <source>
        <dbReference type="Pfam" id="PF04927"/>
    </source>
</evidence>
<name>A0A9Q0JP16_9ROSI</name>
<evidence type="ECO:0000313" key="6">
    <source>
        <dbReference type="EMBL" id="KAJ4849916.1"/>
    </source>
</evidence>
<feature type="domain" description="SMP" evidence="4">
    <location>
        <begin position="19"/>
        <end position="71"/>
    </location>
</feature>
<evidence type="ECO:0000313" key="7">
    <source>
        <dbReference type="Proteomes" id="UP001141552"/>
    </source>
</evidence>
<dbReference type="EMBL" id="JAKUCV010000448">
    <property type="protein sequence ID" value="KAJ4849916.1"/>
    <property type="molecule type" value="Genomic_DNA"/>
</dbReference>
<comment type="similarity">
    <text evidence="1">Belongs to the LEA type SMP family.</text>
</comment>
<comment type="caution">
    <text evidence="6">The sequence shown here is derived from an EMBL/GenBank/DDBJ whole genome shotgun (WGS) entry which is preliminary data.</text>
</comment>
<organism evidence="6 7">
    <name type="scientific">Turnera subulata</name>
    <dbReference type="NCBI Taxonomy" id="218843"/>
    <lineage>
        <taxon>Eukaryota</taxon>
        <taxon>Viridiplantae</taxon>
        <taxon>Streptophyta</taxon>
        <taxon>Embryophyta</taxon>
        <taxon>Tracheophyta</taxon>
        <taxon>Spermatophyta</taxon>
        <taxon>Magnoliopsida</taxon>
        <taxon>eudicotyledons</taxon>
        <taxon>Gunneridae</taxon>
        <taxon>Pentapetalae</taxon>
        <taxon>rosids</taxon>
        <taxon>fabids</taxon>
        <taxon>Malpighiales</taxon>
        <taxon>Passifloraceae</taxon>
        <taxon>Turnera</taxon>
    </lineage>
</organism>
<dbReference type="PANTHER" id="PTHR31174">
    <property type="entry name" value="SEED MATURATION FAMILY PROTEIN"/>
    <property type="match status" value="1"/>
</dbReference>
<dbReference type="InterPro" id="IPR042971">
    <property type="entry name" value="LEA_SMP"/>
</dbReference>
<sequence length="263" mass="27246">MSQQQQPQRPQHQSYQDPIKYGDVFDVQGDLASKPITPQDAGAMQAAEHQALGETPKGGPASAMQSAAKMNVGGGLLDPSSCGSKVQGISVSERNEGQDRIITEKVSGQVVAEFVEPRLPMTMPGKALDPDAITIGEALEATAVSPAGNKPVDQGDAAAIQAAEARVTGLKEVLPGGLGAQAQSAANRNPRATRDEDKTTIGDVVADATMKLPADRAVTREDAEVVIEAEVRNKPGLRATAGGVARSIAAAARINQNPGEEDI</sequence>
<dbReference type="EMBL" id="JAKUCV010003143">
    <property type="protein sequence ID" value="KAJ4840005.1"/>
    <property type="molecule type" value="Genomic_DNA"/>
</dbReference>
<feature type="compositionally biased region" description="Low complexity" evidence="3">
    <location>
        <begin position="1"/>
        <end position="16"/>
    </location>
</feature>
<evidence type="ECO:0000313" key="5">
    <source>
        <dbReference type="EMBL" id="KAJ4840005.1"/>
    </source>
</evidence>
<proteinExistence type="inferred from homology"/>